<dbReference type="RefSeq" id="WP_211021829.1">
    <property type="nucleotide sequence ID" value="NZ_BOSL01000014.1"/>
</dbReference>
<dbReference type="Proteomes" id="UP000679992">
    <property type="component" value="Unassembled WGS sequence"/>
</dbReference>
<dbReference type="NCBIfam" id="TIGR01777">
    <property type="entry name" value="yfcH"/>
    <property type="match status" value="1"/>
</dbReference>
<organism evidence="4 5">
    <name type="scientific">Paenibacillus vini</name>
    <dbReference type="NCBI Taxonomy" id="1476024"/>
    <lineage>
        <taxon>Bacteria</taxon>
        <taxon>Bacillati</taxon>
        <taxon>Bacillota</taxon>
        <taxon>Bacilli</taxon>
        <taxon>Bacillales</taxon>
        <taxon>Paenibacillaceae</taxon>
        <taxon>Paenibacillus</taxon>
    </lineage>
</organism>
<gene>
    <name evidence="4" type="ORF">J42TS3_38590</name>
</gene>
<reference evidence="4 5" key="1">
    <citation type="submission" date="2021-03" db="EMBL/GenBank/DDBJ databases">
        <title>Antimicrobial resistance genes in bacteria isolated from Japanese honey, and their potential for conferring macrolide and lincosamide resistance in the American foulbrood pathogen Paenibacillus larvae.</title>
        <authorList>
            <person name="Okamoto M."/>
            <person name="Kumagai M."/>
            <person name="Kanamori H."/>
            <person name="Takamatsu D."/>
        </authorList>
    </citation>
    <scope>NUCLEOTIDE SEQUENCE [LARGE SCALE GENOMIC DNA]</scope>
    <source>
        <strain evidence="4 5">J42TS3</strain>
    </source>
</reference>
<dbReference type="SUPFAM" id="SSF51735">
    <property type="entry name" value="NAD(P)-binding Rossmann-fold domains"/>
    <property type="match status" value="1"/>
</dbReference>
<dbReference type="InterPro" id="IPR036291">
    <property type="entry name" value="NAD(P)-bd_dom_sf"/>
</dbReference>
<protein>
    <submittedName>
        <fullName evidence="4">Epimerase</fullName>
    </submittedName>
</protein>
<dbReference type="InterPro" id="IPR010099">
    <property type="entry name" value="SDR39U1"/>
</dbReference>
<feature type="domain" description="NAD-dependent epimerase/dehydratase" evidence="2">
    <location>
        <begin position="4"/>
        <end position="223"/>
    </location>
</feature>
<dbReference type="Pfam" id="PF01370">
    <property type="entry name" value="Epimerase"/>
    <property type="match status" value="1"/>
</dbReference>
<evidence type="ECO:0000256" key="1">
    <source>
        <dbReference type="ARBA" id="ARBA00009353"/>
    </source>
</evidence>
<dbReference type="Pfam" id="PF08338">
    <property type="entry name" value="DUF1731"/>
    <property type="match status" value="1"/>
</dbReference>
<dbReference type="PANTHER" id="PTHR11092:SF0">
    <property type="entry name" value="EPIMERASE FAMILY PROTEIN SDR39U1"/>
    <property type="match status" value="1"/>
</dbReference>
<dbReference type="InterPro" id="IPR013549">
    <property type="entry name" value="DUF1731"/>
</dbReference>
<dbReference type="PANTHER" id="PTHR11092">
    <property type="entry name" value="SUGAR NUCLEOTIDE EPIMERASE RELATED"/>
    <property type="match status" value="1"/>
</dbReference>
<evidence type="ECO:0000259" key="2">
    <source>
        <dbReference type="Pfam" id="PF01370"/>
    </source>
</evidence>
<dbReference type="InterPro" id="IPR001509">
    <property type="entry name" value="Epimerase_deHydtase"/>
</dbReference>
<feature type="domain" description="DUF1731" evidence="3">
    <location>
        <begin position="258"/>
        <end position="303"/>
    </location>
</feature>
<dbReference type="Gene3D" id="3.40.50.720">
    <property type="entry name" value="NAD(P)-binding Rossmann-like Domain"/>
    <property type="match status" value="1"/>
</dbReference>
<dbReference type="EMBL" id="BOSL01000014">
    <property type="protein sequence ID" value="GIP54824.1"/>
    <property type="molecule type" value="Genomic_DNA"/>
</dbReference>
<keyword evidence="5" id="KW-1185">Reference proteome</keyword>
<accession>A0ABQ4MFP9</accession>
<comment type="similarity">
    <text evidence="1">Belongs to the NAD(P)-dependent epimerase/dehydratase family. SDR39U1 subfamily.</text>
</comment>
<evidence type="ECO:0000313" key="4">
    <source>
        <dbReference type="EMBL" id="GIP54824.1"/>
    </source>
</evidence>
<comment type="caution">
    <text evidence="4">The sequence shown here is derived from an EMBL/GenBank/DDBJ whole genome shotgun (WGS) entry which is preliminary data.</text>
</comment>
<sequence length="309" mass="34007">MKCVIFGGTGFIGRALSSYWLKEGHEVLVVSRTKTTDAPEAMGRTSGPTFWTWDELKKDPSPLEGSHVFVNLAGATLSQRWTAKAKRSILESRLTTTREVARLSKLYTPGPEVIVQASAVGIYGTSYSREFTENDQREQGRSDFLSEVTEQWEAAAEEGFAGRRLVKLRTGVVLGNSGGAFPLMRLPFLLGVGGKIGTGRQWVPWIHLHDQIRLIDFCVKHPSISGPVNAVSPYPVTNQQFGSSIGRVYHRPNWFPLPGPLLKLLLGEMSMLLLKGQKVLPAAAIQASFTFTYPGLEEALTALKSSKQF</sequence>
<proteinExistence type="inferred from homology"/>
<name>A0ABQ4MFP9_9BACL</name>
<evidence type="ECO:0000313" key="5">
    <source>
        <dbReference type="Proteomes" id="UP000679992"/>
    </source>
</evidence>
<evidence type="ECO:0000259" key="3">
    <source>
        <dbReference type="Pfam" id="PF08338"/>
    </source>
</evidence>